<keyword evidence="3" id="KW-1185">Reference proteome</keyword>
<dbReference type="InterPro" id="IPR000922">
    <property type="entry name" value="Lectin_gal-bd_dom"/>
</dbReference>
<feature type="domain" description="SUEL-type lectin" evidence="1">
    <location>
        <begin position="1"/>
        <end position="66"/>
    </location>
</feature>
<name>A0A1V9Y436_ACHHY</name>
<organism evidence="2 3">
    <name type="scientific">Achlya hypogyna</name>
    <name type="common">Oomycete</name>
    <name type="synonym">Protoachlya hypogyna</name>
    <dbReference type="NCBI Taxonomy" id="1202772"/>
    <lineage>
        <taxon>Eukaryota</taxon>
        <taxon>Sar</taxon>
        <taxon>Stramenopiles</taxon>
        <taxon>Oomycota</taxon>
        <taxon>Saprolegniomycetes</taxon>
        <taxon>Saprolegniales</taxon>
        <taxon>Achlyaceae</taxon>
        <taxon>Achlya</taxon>
    </lineage>
</organism>
<protein>
    <recommendedName>
        <fullName evidence="1">SUEL-type lectin domain-containing protein</fullName>
    </recommendedName>
</protein>
<evidence type="ECO:0000313" key="3">
    <source>
        <dbReference type="Proteomes" id="UP000243579"/>
    </source>
</evidence>
<dbReference type="STRING" id="1202772.A0A1V9Y436"/>
<dbReference type="EMBL" id="JNBR01002974">
    <property type="protein sequence ID" value="OQR80491.1"/>
    <property type="molecule type" value="Genomic_DNA"/>
</dbReference>
<accession>A0A1V9Y436</accession>
<reference evidence="2 3" key="1">
    <citation type="journal article" date="2014" name="Genome Biol. Evol.">
        <title>The secreted proteins of Achlya hypogyna and Thraustotheca clavata identify the ancestral oomycete secretome and reveal gene acquisitions by horizontal gene transfer.</title>
        <authorList>
            <person name="Misner I."/>
            <person name="Blouin N."/>
            <person name="Leonard G."/>
            <person name="Richards T.A."/>
            <person name="Lane C.E."/>
        </authorList>
    </citation>
    <scope>NUCLEOTIDE SEQUENCE [LARGE SCALE GENOMIC DNA]</scope>
    <source>
        <strain evidence="2 3">ATCC 48635</strain>
    </source>
</reference>
<dbReference type="GO" id="GO:0030246">
    <property type="term" value="F:carbohydrate binding"/>
    <property type="evidence" value="ECO:0007669"/>
    <property type="project" value="InterPro"/>
</dbReference>
<evidence type="ECO:0000259" key="1">
    <source>
        <dbReference type="PROSITE" id="PS50228"/>
    </source>
</evidence>
<sequence>FASYGTPSGNSTDGFTTGACDAQTTAPIVSVLCIGQPICSIAAESSIFGDPCYGTDKRLSVAAECVPSNVIGGSVSEGSSLNLACPSDQVISSVVFASYGMPTGAVPHFVAAPWCDQPGVADYVSLACLEQNSCNVLASTQYDGRPSGPKLTWCVGNSEIRARASSRR</sequence>
<dbReference type="CDD" id="cd22842">
    <property type="entry name" value="Gal_Rha_Lectin_BGal"/>
    <property type="match status" value="2"/>
</dbReference>
<dbReference type="AlphaFoldDB" id="A0A1V9Y436"/>
<dbReference type="OrthoDB" id="1100386at2759"/>
<comment type="caution">
    <text evidence="2">The sequence shown here is derived from an EMBL/GenBank/DDBJ whole genome shotgun (WGS) entry which is preliminary data.</text>
</comment>
<dbReference type="Pfam" id="PF02140">
    <property type="entry name" value="SUEL_Lectin"/>
    <property type="match status" value="2"/>
</dbReference>
<proteinExistence type="predicted"/>
<dbReference type="InterPro" id="IPR043159">
    <property type="entry name" value="Lectin_gal-bd_sf"/>
</dbReference>
<feature type="domain" description="SUEL-type lectin" evidence="1">
    <location>
        <begin position="75"/>
        <end position="149"/>
    </location>
</feature>
<dbReference type="Gene3D" id="2.60.120.740">
    <property type="match status" value="2"/>
</dbReference>
<gene>
    <name evidence="2" type="ORF">ACHHYP_17505</name>
</gene>
<evidence type="ECO:0000313" key="2">
    <source>
        <dbReference type="EMBL" id="OQR80491.1"/>
    </source>
</evidence>
<dbReference type="Proteomes" id="UP000243579">
    <property type="component" value="Unassembled WGS sequence"/>
</dbReference>
<feature type="non-terminal residue" evidence="2">
    <location>
        <position position="1"/>
    </location>
</feature>
<dbReference type="PROSITE" id="PS50228">
    <property type="entry name" value="SUEL_LECTIN"/>
    <property type="match status" value="2"/>
</dbReference>
<dbReference type="PANTHER" id="PTHR46780">
    <property type="entry name" value="PROTEIN EVA-1"/>
    <property type="match status" value="1"/>
</dbReference>